<dbReference type="SUPFAM" id="SSF53474">
    <property type="entry name" value="alpha/beta-Hydrolases"/>
    <property type="match status" value="1"/>
</dbReference>
<dbReference type="PANTHER" id="PTHR12277:SF81">
    <property type="entry name" value="PROTEIN ABHD13"/>
    <property type="match status" value="1"/>
</dbReference>
<feature type="domain" description="AB hydrolase-1" evidence="1">
    <location>
        <begin position="75"/>
        <end position="165"/>
    </location>
</feature>
<dbReference type="Gene3D" id="3.40.50.1820">
    <property type="entry name" value="alpha/beta hydrolase"/>
    <property type="match status" value="1"/>
</dbReference>
<dbReference type="EMBL" id="MK072438">
    <property type="protein sequence ID" value="AYV85023.1"/>
    <property type="molecule type" value="Genomic_DNA"/>
</dbReference>
<gene>
    <name evidence="2" type="ORF">Satyrvirus2_34</name>
</gene>
<dbReference type="Pfam" id="PF00561">
    <property type="entry name" value="Abhydrolase_1"/>
    <property type="match status" value="1"/>
</dbReference>
<evidence type="ECO:0000313" key="2">
    <source>
        <dbReference type="EMBL" id="AYV85023.1"/>
    </source>
</evidence>
<reference evidence="2" key="1">
    <citation type="submission" date="2018-10" db="EMBL/GenBank/DDBJ databases">
        <title>Hidden diversity of soil giant viruses.</title>
        <authorList>
            <person name="Schulz F."/>
            <person name="Alteio L."/>
            <person name="Goudeau D."/>
            <person name="Ryan E.M."/>
            <person name="Malmstrom R.R."/>
            <person name="Blanchard J."/>
            <person name="Woyke T."/>
        </authorList>
    </citation>
    <scope>NUCLEOTIDE SEQUENCE</scope>
    <source>
        <strain evidence="2">SAV1</strain>
    </source>
</reference>
<keyword evidence="2" id="KW-0378">Hydrolase</keyword>
<sequence length="277" mass="32727">MYNLIRLLMFIWSLIDEWIDSYIFQPPLEDDSMFGCLNTYRSKLKYVLTKNKHVVSFVEIHPEKRQYNVVYKNILIYSHGNRGTIIKNFDYFKKLSDDLDICIIVYDYIGYGLSEKIKPSEQYCYDSLEAVVNYVEDYLRINKSNIYLFGRSLGTGVVVDYASKHEWYTPIILISPYKSIYSIVIDTQYKFLANLLSFLIIIDKFASLNKLNKIRCPIKIFHGTNDRIVNITHSIILAENMVDKHFKPTFFINADHDNILQLVTSNYYLEVLHYDDF</sequence>
<dbReference type="PANTHER" id="PTHR12277">
    <property type="entry name" value="ALPHA/BETA HYDROLASE DOMAIN-CONTAINING PROTEIN"/>
    <property type="match status" value="1"/>
</dbReference>
<proteinExistence type="predicted"/>
<dbReference type="InterPro" id="IPR029058">
    <property type="entry name" value="AB_hydrolase_fold"/>
</dbReference>
<dbReference type="InterPro" id="IPR000073">
    <property type="entry name" value="AB_hydrolase_1"/>
</dbReference>
<evidence type="ECO:0000259" key="1">
    <source>
        <dbReference type="Pfam" id="PF00561"/>
    </source>
</evidence>
<organism evidence="2">
    <name type="scientific">Satyrvirus sp</name>
    <dbReference type="NCBI Taxonomy" id="2487771"/>
    <lineage>
        <taxon>Viruses</taxon>
        <taxon>Varidnaviria</taxon>
        <taxon>Bamfordvirae</taxon>
        <taxon>Nucleocytoviricota</taxon>
        <taxon>Megaviricetes</taxon>
        <taxon>Imitervirales</taxon>
        <taxon>Mimiviridae</taxon>
        <taxon>Megamimivirinae</taxon>
    </lineage>
</organism>
<name>A0A3G5AGK4_9VIRU</name>
<accession>A0A3G5AGK4</accession>
<dbReference type="GO" id="GO:0016787">
    <property type="term" value="F:hydrolase activity"/>
    <property type="evidence" value="ECO:0007669"/>
    <property type="project" value="UniProtKB-KW"/>
</dbReference>
<protein>
    <submittedName>
        <fullName evidence="2">Hydrolase family protein</fullName>
    </submittedName>
</protein>